<evidence type="ECO:0000313" key="2">
    <source>
        <dbReference type="EMBL" id="ONK64128.1"/>
    </source>
</evidence>
<proteinExistence type="predicted"/>
<evidence type="ECO:0000256" key="1">
    <source>
        <dbReference type="SAM" id="MobiDB-lite"/>
    </source>
</evidence>
<accession>A0A5P1EE11</accession>
<feature type="compositionally biased region" description="Polar residues" evidence="1">
    <location>
        <begin position="76"/>
        <end position="86"/>
    </location>
</feature>
<evidence type="ECO:0000313" key="3">
    <source>
        <dbReference type="Proteomes" id="UP000243459"/>
    </source>
</evidence>
<dbReference type="Gramene" id="ONK64128">
    <property type="protein sequence ID" value="ONK64128"/>
    <property type="gene ID" value="A4U43_C07F22370"/>
</dbReference>
<feature type="compositionally biased region" description="Low complexity" evidence="1">
    <location>
        <begin position="148"/>
        <end position="168"/>
    </location>
</feature>
<reference evidence="3" key="1">
    <citation type="journal article" date="2017" name="Nat. Commun.">
        <title>The asparagus genome sheds light on the origin and evolution of a young Y chromosome.</title>
        <authorList>
            <person name="Harkess A."/>
            <person name="Zhou J."/>
            <person name="Xu C."/>
            <person name="Bowers J.E."/>
            <person name="Van der Hulst R."/>
            <person name="Ayyampalayam S."/>
            <person name="Mercati F."/>
            <person name="Riccardi P."/>
            <person name="McKain M.R."/>
            <person name="Kakrana A."/>
            <person name="Tang H."/>
            <person name="Ray J."/>
            <person name="Groenendijk J."/>
            <person name="Arikit S."/>
            <person name="Mathioni S.M."/>
            <person name="Nakano M."/>
            <person name="Shan H."/>
            <person name="Telgmann-Rauber A."/>
            <person name="Kanno A."/>
            <person name="Yue Z."/>
            <person name="Chen H."/>
            <person name="Li W."/>
            <person name="Chen Y."/>
            <person name="Xu X."/>
            <person name="Zhang Y."/>
            <person name="Luo S."/>
            <person name="Chen H."/>
            <person name="Gao J."/>
            <person name="Mao Z."/>
            <person name="Pires J.C."/>
            <person name="Luo M."/>
            <person name="Kudrna D."/>
            <person name="Wing R.A."/>
            <person name="Meyers B.C."/>
            <person name="Yi K."/>
            <person name="Kong H."/>
            <person name="Lavrijsen P."/>
            <person name="Sunseri F."/>
            <person name="Falavigna A."/>
            <person name="Ye Y."/>
            <person name="Leebens-Mack J.H."/>
            <person name="Chen G."/>
        </authorList>
    </citation>
    <scope>NUCLEOTIDE SEQUENCE [LARGE SCALE GENOMIC DNA]</scope>
    <source>
        <strain evidence="3">cv. DH0086</strain>
    </source>
</reference>
<keyword evidence="3" id="KW-1185">Reference proteome</keyword>
<name>A0A5P1EE11_ASPOF</name>
<feature type="compositionally biased region" description="Pro residues" evidence="1">
    <location>
        <begin position="28"/>
        <end position="37"/>
    </location>
</feature>
<dbReference type="AlphaFoldDB" id="A0A5P1EE11"/>
<sequence length="254" mass="28071">MPRRSRLLFLNPVAPSSAQQSAVLYAPLPHPPPPTQPDPSAAAPHLPSPQSVPLLFSSIPAAVHPVRPLPHADQPSIKQRSNTQTYHRPSSLSRSLSKLRSHHPVTFKDQLVNIENDQGLKGLNRQYDLFMAEYHSSKKAEHTNSPPSSVRSEQLSLSSNKPLSSSFSEEPDPGPLLAINFKEPPDPSSPFESDSGFMLQEAKVHIRHWTGFSCVGFWCLFFRYLVAMDVFFLVNVEGEGFGAGHGGSFIYKLL</sequence>
<protein>
    <submittedName>
        <fullName evidence="2">Uncharacterized protein</fullName>
    </submittedName>
</protein>
<dbReference type="EMBL" id="CM007387">
    <property type="protein sequence ID" value="ONK64128.1"/>
    <property type="molecule type" value="Genomic_DNA"/>
</dbReference>
<feature type="region of interest" description="Disordered" evidence="1">
    <location>
        <begin position="65"/>
        <end position="99"/>
    </location>
</feature>
<organism evidence="2 3">
    <name type="scientific">Asparagus officinalis</name>
    <name type="common">Garden asparagus</name>
    <dbReference type="NCBI Taxonomy" id="4686"/>
    <lineage>
        <taxon>Eukaryota</taxon>
        <taxon>Viridiplantae</taxon>
        <taxon>Streptophyta</taxon>
        <taxon>Embryophyta</taxon>
        <taxon>Tracheophyta</taxon>
        <taxon>Spermatophyta</taxon>
        <taxon>Magnoliopsida</taxon>
        <taxon>Liliopsida</taxon>
        <taxon>Asparagales</taxon>
        <taxon>Asparagaceae</taxon>
        <taxon>Asparagoideae</taxon>
        <taxon>Asparagus</taxon>
    </lineage>
</organism>
<feature type="region of interest" description="Disordered" evidence="1">
    <location>
        <begin position="1"/>
        <end position="50"/>
    </location>
</feature>
<dbReference type="Proteomes" id="UP000243459">
    <property type="component" value="Chromosome 7"/>
</dbReference>
<feature type="region of interest" description="Disordered" evidence="1">
    <location>
        <begin position="138"/>
        <end position="193"/>
    </location>
</feature>
<feature type="compositionally biased region" description="Low complexity" evidence="1">
    <location>
        <begin position="87"/>
        <end position="96"/>
    </location>
</feature>
<gene>
    <name evidence="2" type="ORF">A4U43_C07F22370</name>
</gene>